<comment type="cofactor">
    <cofactor evidence="1">
        <name>Zn(2+)</name>
        <dbReference type="ChEBI" id="CHEBI:29105"/>
    </cofactor>
</comment>
<accession>A0A1B0A8X3</accession>
<keyword evidence="12" id="KW-1185">Reference proteome</keyword>
<dbReference type="InterPro" id="IPR008753">
    <property type="entry name" value="Peptidase_M13_N"/>
</dbReference>
<evidence type="ECO:0000259" key="9">
    <source>
        <dbReference type="Pfam" id="PF01431"/>
    </source>
</evidence>
<evidence type="ECO:0000313" key="11">
    <source>
        <dbReference type="EnsemblMetazoa" id="GPAI037989-PA"/>
    </source>
</evidence>
<evidence type="ECO:0000256" key="5">
    <source>
        <dbReference type="ARBA" id="ARBA00022723"/>
    </source>
</evidence>
<evidence type="ECO:0000256" key="2">
    <source>
        <dbReference type="ARBA" id="ARBA00004401"/>
    </source>
</evidence>
<proteinExistence type="inferred from homology"/>
<reference evidence="12" key="1">
    <citation type="submission" date="2014-03" db="EMBL/GenBank/DDBJ databases">
        <authorList>
            <person name="Aksoy S."/>
            <person name="Warren W."/>
            <person name="Wilson R.K."/>
        </authorList>
    </citation>
    <scope>NUCLEOTIDE SEQUENCE [LARGE SCALE GENOMIC DNA]</scope>
    <source>
        <strain evidence="12">IAEA</strain>
    </source>
</reference>
<sequence length="754" mass="87709">MLMLRTTITCQVKYKSTSRVCSLGTLRSKNITDFLRHIECYFCIEAVYVYVLSSTSIESIFIEGKIMSYENDIIVFFDLALLLIAFGIENQAKVAPFPNDFHTAAAKRIMLLSKSAEMQNYMKPEVDACNDFYTYACGNWAKINPANNGAKTGLFITLTNAYDRRIAHLLNETENARENEFHPKVKHFYESCLQIDQRKLNYREKLLNIMEEFGGMPAVKGKNWSEDKFDWLTTIARILKKYGTSIIIGVQIIADLTNNEINRLYIGQIDSLAAAKSSAYSEQLKLAWELDITAVLDLRREQAAKIANEMVDFAQKLALGVADPIEGFDIEDKTRLRLLDDMTENYGPAVNVTHFVKTWLGYEYNLPVYEYVENYFRNLRILITETPPHVIANYIMWEMIQDFRLDLQSEKEKQRLKCVDAVKQYFVNYLDHVIYGQILKYDRTITQEINALWRQLKLAFEDMWKSSDNKWMKESTRDKALEKLSAMSFEVNSYEDIDFVKEYASLSISPTDYFENVINIMKRRGENYRLMLFEPPRLEEYELRSSTPVYSSEYNKVLLPVAFLQPRFLWDKIYPAALKYATLGSIIAHEMAHGFDDTMGKYDAKGNLNNWWDRNASQVFALRKECLRQQYGRHEYAGKLLTKTQYQGENIADNVGIRIAYTAYENWLLKNPKAFEYLPHMSHVNPYQLFFISAAQVWCTDLNSIWQNIVVSTDVHPPEEIRVRASFANFEAFARAFKCELGSAMHPHRKCVIY</sequence>
<dbReference type="Proteomes" id="UP000092445">
    <property type="component" value="Unassembled WGS sequence"/>
</dbReference>
<dbReference type="VEuPathDB" id="VectorBase:GPAI037989"/>
<dbReference type="CDD" id="cd08662">
    <property type="entry name" value="M13"/>
    <property type="match status" value="1"/>
</dbReference>
<keyword evidence="8" id="KW-0482">Metalloprotease</keyword>
<evidence type="ECO:0000256" key="4">
    <source>
        <dbReference type="ARBA" id="ARBA00022670"/>
    </source>
</evidence>
<evidence type="ECO:0000256" key="3">
    <source>
        <dbReference type="ARBA" id="ARBA00007357"/>
    </source>
</evidence>
<dbReference type="InterPro" id="IPR024079">
    <property type="entry name" value="MetalloPept_cat_dom_sf"/>
</dbReference>
<reference evidence="11" key="2">
    <citation type="submission" date="2020-05" db="UniProtKB">
        <authorList>
            <consortium name="EnsemblMetazoa"/>
        </authorList>
    </citation>
    <scope>IDENTIFICATION</scope>
    <source>
        <strain evidence="11">IAEA</strain>
    </source>
</reference>
<keyword evidence="5" id="KW-0479">Metal-binding</keyword>
<dbReference type="EnsemblMetazoa" id="GPAI037989-RA">
    <property type="protein sequence ID" value="GPAI037989-PA"/>
    <property type="gene ID" value="GPAI037989"/>
</dbReference>
<feature type="domain" description="Peptidase M13 N-terminal" evidence="10">
    <location>
        <begin position="129"/>
        <end position="491"/>
    </location>
</feature>
<feature type="domain" description="Peptidase M13 C-terminal" evidence="9">
    <location>
        <begin position="549"/>
        <end position="752"/>
    </location>
</feature>
<keyword evidence="6" id="KW-0378">Hydrolase</keyword>
<dbReference type="Pfam" id="PF05649">
    <property type="entry name" value="Peptidase_M13_N"/>
    <property type="match status" value="1"/>
</dbReference>
<comment type="subcellular location">
    <subcellularLocation>
        <location evidence="2">Cell membrane</location>
        <topology evidence="2">Single-pass type II membrane protein</topology>
    </subcellularLocation>
</comment>
<comment type="similarity">
    <text evidence="3">Belongs to the peptidase M13 family.</text>
</comment>
<evidence type="ECO:0000256" key="7">
    <source>
        <dbReference type="ARBA" id="ARBA00022833"/>
    </source>
</evidence>
<dbReference type="PRINTS" id="PR00786">
    <property type="entry name" value="NEPRILYSIN"/>
</dbReference>
<dbReference type="InterPro" id="IPR000718">
    <property type="entry name" value="Peptidase_M13"/>
</dbReference>
<keyword evidence="4" id="KW-0645">Protease</keyword>
<dbReference type="SUPFAM" id="SSF55486">
    <property type="entry name" value="Metalloproteases ('zincins'), catalytic domain"/>
    <property type="match status" value="1"/>
</dbReference>
<evidence type="ECO:0000313" key="12">
    <source>
        <dbReference type="Proteomes" id="UP000092445"/>
    </source>
</evidence>
<dbReference type="GO" id="GO:0046872">
    <property type="term" value="F:metal ion binding"/>
    <property type="evidence" value="ECO:0007669"/>
    <property type="project" value="UniProtKB-KW"/>
</dbReference>
<dbReference type="PANTHER" id="PTHR11733">
    <property type="entry name" value="ZINC METALLOPROTEASE FAMILY M13 NEPRILYSIN-RELATED"/>
    <property type="match status" value="1"/>
</dbReference>
<dbReference type="PANTHER" id="PTHR11733:SF238">
    <property type="entry name" value="FI07649P-RELATED"/>
    <property type="match status" value="1"/>
</dbReference>
<dbReference type="GO" id="GO:0016485">
    <property type="term" value="P:protein processing"/>
    <property type="evidence" value="ECO:0007669"/>
    <property type="project" value="TreeGrafter"/>
</dbReference>
<dbReference type="InterPro" id="IPR018497">
    <property type="entry name" value="Peptidase_M13_C"/>
</dbReference>
<protein>
    <recommendedName>
        <fullName evidence="13">Peptidase M13 N-terminal domain-containing protein</fullName>
    </recommendedName>
</protein>
<dbReference type="AlphaFoldDB" id="A0A1B0A8X3"/>
<evidence type="ECO:0008006" key="13">
    <source>
        <dbReference type="Google" id="ProtNLM"/>
    </source>
</evidence>
<evidence type="ECO:0000259" key="10">
    <source>
        <dbReference type="Pfam" id="PF05649"/>
    </source>
</evidence>
<name>A0A1B0A8X3_GLOPL</name>
<dbReference type="PROSITE" id="PS51885">
    <property type="entry name" value="NEPRILYSIN"/>
    <property type="match status" value="1"/>
</dbReference>
<dbReference type="InterPro" id="IPR042089">
    <property type="entry name" value="Peptidase_M13_dom_2"/>
</dbReference>
<organism evidence="11 12">
    <name type="scientific">Glossina pallidipes</name>
    <name type="common">Tsetse fly</name>
    <dbReference type="NCBI Taxonomy" id="7398"/>
    <lineage>
        <taxon>Eukaryota</taxon>
        <taxon>Metazoa</taxon>
        <taxon>Ecdysozoa</taxon>
        <taxon>Arthropoda</taxon>
        <taxon>Hexapoda</taxon>
        <taxon>Insecta</taxon>
        <taxon>Pterygota</taxon>
        <taxon>Neoptera</taxon>
        <taxon>Endopterygota</taxon>
        <taxon>Diptera</taxon>
        <taxon>Brachycera</taxon>
        <taxon>Muscomorpha</taxon>
        <taxon>Hippoboscoidea</taxon>
        <taxon>Glossinidae</taxon>
        <taxon>Glossina</taxon>
    </lineage>
</organism>
<dbReference type="GO" id="GO:0004222">
    <property type="term" value="F:metalloendopeptidase activity"/>
    <property type="evidence" value="ECO:0007669"/>
    <property type="project" value="InterPro"/>
</dbReference>
<evidence type="ECO:0000256" key="1">
    <source>
        <dbReference type="ARBA" id="ARBA00001947"/>
    </source>
</evidence>
<keyword evidence="7" id="KW-0862">Zinc</keyword>
<evidence type="ECO:0000256" key="8">
    <source>
        <dbReference type="ARBA" id="ARBA00023049"/>
    </source>
</evidence>
<evidence type="ECO:0000256" key="6">
    <source>
        <dbReference type="ARBA" id="ARBA00022801"/>
    </source>
</evidence>
<dbReference type="Gene3D" id="1.10.1380.10">
    <property type="entry name" value="Neutral endopeptidase , domain2"/>
    <property type="match status" value="1"/>
</dbReference>
<dbReference type="Pfam" id="PF01431">
    <property type="entry name" value="Peptidase_M13"/>
    <property type="match status" value="1"/>
</dbReference>
<dbReference type="Gene3D" id="3.40.390.10">
    <property type="entry name" value="Collagenase (Catalytic Domain)"/>
    <property type="match status" value="1"/>
</dbReference>
<dbReference type="GO" id="GO:0005886">
    <property type="term" value="C:plasma membrane"/>
    <property type="evidence" value="ECO:0007669"/>
    <property type="project" value="UniProtKB-SubCell"/>
</dbReference>